<dbReference type="EMBL" id="KV878125">
    <property type="protein sequence ID" value="OJI95861.1"/>
    <property type="molecule type" value="Genomic_DNA"/>
</dbReference>
<keyword evidence="5" id="KW-0539">Nucleus</keyword>
<comment type="subcellular location">
    <subcellularLocation>
        <location evidence="1">Nucleus</location>
    </subcellularLocation>
</comment>
<dbReference type="GO" id="GO:0005634">
    <property type="term" value="C:nucleus"/>
    <property type="evidence" value="ECO:0007669"/>
    <property type="project" value="UniProtKB-SubCell"/>
</dbReference>
<dbReference type="PROSITE" id="PS50048">
    <property type="entry name" value="ZN2_CY6_FUNGAL_2"/>
    <property type="match status" value="1"/>
</dbReference>
<keyword evidence="4" id="KW-0804">Transcription</keyword>
<evidence type="ECO:0000259" key="6">
    <source>
        <dbReference type="PROSITE" id="PS50048"/>
    </source>
</evidence>
<evidence type="ECO:0000256" key="3">
    <source>
        <dbReference type="ARBA" id="ARBA00023125"/>
    </source>
</evidence>
<proteinExistence type="predicted"/>
<evidence type="ECO:0000313" key="7">
    <source>
        <dbReference type="EMBL" id="OJI95861.1"/>
    </source>
</evidence>
<dbReference type="VEuPathDB" id="FungiDB:ASPVEDRAFT_120567"/>
<accession>A0A1L9P2Y4</accession>
<organism evidence="7 8">
    <name type="scientific">Aspergillus versicolor CBS 583.65</name>
    <dbReference type="NCBI Taxonomy" id="1036611"/>
    <lineage>
        <taxon>Eukaryota</taxon>
        <taxon>Fungi</taxon>
        <taxon>Dikarya</taxon>
        <taxon>Ascomycota</taxon>
        <taxon>Pezizomycotina</taxon>
        <taxon>Eurotiomycetes</taxon>
        <taxon>Eurotiomycetidae</taxon>
        <taxon>Eurotiales</taxon>
        <taxon>Aspergillaceae</taxon>
        <taxon>Aspergillus</taxon>
        <taxon>Aspergillus subgen. Nidulantes</taxon>
    </lineage>
</organism>
<evidence type="ECO:0000256" key="5">
    <source>
        <dbReference type="ARBA" id="ARBA00023242"/>
    </source>
</evidence>
<dbReference type="GO" id="GO:0000981">
    <property type="term" value="F:DNA-binding transcription factor activity, RNA polymerase II-specific"/>
    <property type="evidence" value="ECO:0007669"/>
    <property type="project" value="InterPro"/>
</dbReference>
<dbReference type="InterPro" id="IPR021858">
    <property type="entry name" value="Fun_TF"/>
</dbReference>
<keyword evidence="2" id="KW-0805">Transcription regulation</keyword>
<dbReference type="InterPro" id="IPR001138">
    <property type="entry name" value="Zn2Cys6_DnaBD"/>
</dbReference>
<dbReference type="CDD" id="cd00067">
    <property type="entry name" value="GAL4"/>
    <property type="match status" value="1"/>
</dbReference>
<dbReference type="STRING" id="1036611.A0A1L9P2Y4"/>
<dbReference type="Gene3D" id="4.10.240.10">
    <property type="entry name" value="Zn(2)-C6 fungal-type DNA-binding domain"/>
    <property type="match status" value="1"/>
</dbReference>
<evidence type="ECO:0000256" key="2">
    <source>
        <dbReference type="ARBA" id="ARBA00023015"/>
    </source>
</evidence>
<dbReference type="PANTHER" id="PTHR37534:SF38">
    <property type="entry name" value="ZN(2)-C6 FUNGAL-TYPE DOMAIN-CONTAINING PROTEIN"/>
    <property type="match status" value="1"/>
</dbReference>
<dbReference type="GO" id="GO:0000976">
    <property type="term" value="F:transcription cis-regulatory region binding"/>
    <property type="evidence" value="ECO:0007669"/>
    <property type="project" value="TreeGrafter"/>
</dbReference>
<reference evidence="8" key="1">
    <citation type="journal article" date="2017" name="Genome Biol.">
        <title>Comparative genomics reveals high biological diversity and specific adaptations in the industrially and medically important fungal genus Aspergillus.</title>
        <authorList>
            <person name="de Vries R.P."/>
            <person name="Riley R."/>
            <person name="Wiebenga A."/>
            <person name="Aguilar-Osorio G."/>
            <person name="Amillis S."/>
            <person name="Uchima C.A."/>
            <person name="Anderluh G."/>
            <person name="Asadollahi M."/>
            <person name="Askin M."/>
            <person name="Barry K."/>
            <person name="Battaglia E."/>
            <person name="Bayram O."/>
            <person name="Benocci T."/>
            <person name="Braus-Stromeyer S.A."/>
            <person name="Caldana C."/>
            <person name="Canovas D."/>
            <person name="Cerqueira G.C."/>
            <person name="Chen F."/>
            <person name="Chen W."/>
            <person name="Choi C."/>
            <person name="Clum A."/>
            <person name="Dos Santos R.A."/>
            <person name="Damasio A.R."/>
            <person name="Diallinas G."/>
            <person name="Emri T."/>
            <person name="Fekete E."/>
            <person name="Flipphi M."/>
            <person name="Freyberg S."/>
            <person name="Gallo A."/>
            <person name="Gournas C."/>
            <person name="Habgood R."/>
            <person name="Hainaut M."/>
            <person name="Harispe M.L."/>
            <person name="Henrissat B."/>
            <person name="Hilden K.S."/>
            <person name="Hope R."/>
            <person name="Hossain A."/>
            <person name="Karabika E."/>
            <person name="Karaffa L."/>
            <person name="Karanyi Z."/>
            <person name="Krasevec N."/>
            <person name="Kuo A."/>
            <person name="Kusch H."/>
            <person name="LaButti K."/>
            <person name="Lagendijk E.L."/>
            <person name="Lapidus A."/>
            <person name="Levasseur A."/>
            <person name="Lindquist E."/>
            <person name="Lipzen A."/>
            <person name="Logrieco A.F."/>
            <person name="MacCabe A."/>
            <person name="Maekelae M.R."/>
            <person name="Malavazi I."/>
            <person name="Melin P."/>
            <person name="Meyer V."/>
            <person name="Mielnichuk N."/>
            <person name="Miskei M."/>
            <person name="Molnar A.P."/>
            <person name="Mule G."/>
            <person name="Ngan C.Y."/>
            <person name="Orejas M."/>
            <person name="Orosz E."/>
            <person name="Ouedraogo J.P."/>
            <person name="Overkamp K.M."/>
            <person name="Park H.-S."/>
            <person name="Perrone G."/>
            <person name="Piumi F."/>
            <person name="Punt P.J."/>
            <person name="Ram A.F."/>
            <person name="Ramon A."/>
            <person name="Rauscher S."/>
            <person name="Record E."/>
            <person name="Riano-Pachon D.M."/>
            <person name="Robert V."/>
            <person name="Roehrig J."/>
            <person name="Ruller R."/>
            <person name="Salamov A."/>
            <person name="Salih N.S."/>
            <person name="Samson R.A."/>
            <person name="Sandor E."/>
            <person name="Sanguinetti M."/>
            <person name="Schuetze T."/>
            <person name="Sepcic K."/>
            <person name="Shelest E."/>
            <person name="Sherlock G."/>
            <person name="Sophianopoulou V."/>
            <person name="Squina F.M."/>
            <person name="Sun H."/>
            <person name="Susca A."/>
            <person name="Todd R.B."/>
            <person name="Tsang A."/>
            <person name="Unkles S.E."/>
            <person name="van de Wiele N."/>
            <person name="van Rossen-Uffink D."/>
            <person name="Oliveira J.V."/>
            <person name="Vesth T.C."/>
            <person name="Visser J."/>
            <person name="Yu J.-H."/>
            <person name="Zhou M."/>
            <person name="Andersen M.R."/>
            <person name="Archer D.B."/>
            <person name="Baker S.E."/>
            <person name="Benoit I."/>
            <person name="Brakhage A.A."/>
            <person name="Braus G.H."/>
            <person name="Fischer R."/>
            <person name="Frisvad J.C."/>
            <person name="Goldman G.H."/>
            <person name="Houbraken J."/>
            <person name="Oakley B."/>
            <person name="Pocsi I."/>
            <person name="Scazzocchio C."/>
            <person name="Seiboth B."/>
            <person name="vanKuyk P.A."/>
            <person name="Wortman J."/>
            <person name="Dyer P.S."/>
            <person name="Grigoriev I.V."/>
        </authorList>
    </citation>
    <scope>NUCLEOTIDE SEQUENCE [LARGE SCALE GENOMIC DNA]</scope>
    <source>
        <strain evidence="8">CBS 583.65</strain>
    </source>
</reference>
<dbReference type="SUPFAM" id="SSF57701">
    <property type="entry name" value="Zn2/Cys6 DNA-binding domain"/>
    <property type="match status" value="1"/>
</dbReference>
<dbReference type="SMART" id="SM00066">
    <property type="entry name" value="GAL4"/>
    <property type="match status" value="1"/>
</dbReference>
<dbReference type="AlphaFoldDB" id="A0A1L9P2Y4"/>
<name>A0A1L9P2Y4_ASPVE</name>
<gene>
    <name evidence="7" type="ORF">ASPVEDRAFT_120567</name>
</gene>
<dbReference type="PANTHER" id="PTHR37534">
    <property type="entry name" value="TRANSCRIPTIONAL ACTIVATOR PROTEIN UGA3"/>
    <property type="match status" value="1"/>
</dbReference>
<evidence type="ECO:0000256" key="4">
    <source>
        <dbReference type="ARBA" id="ARBA00023163"/>
    </source>
</evidence>
<feature type="domain" description="Zn(2)-C6 fungal-type" evidence="6">
    <location>
        <begin position="13"/>
        <end position="34"/>
    </location>
</feature>
<dbReference type="InterPro" id="IPR036864">
    <property type="entry name" value="Zn2-C6_fun-type_DNA-bd_sf"/>
</dbReference>
<evidence type="ECO:0000256" key="1">
    <source>
        <dbReference type="ARBA" id="ARBA00004123"/>
    </source>
</evidence>
<dbReference type="OrthoDB" id="3477330at2759"/>
<dbReference type="GO" id="GO:0045944">
    <property type="term" value="P:positive regulation of transcription by RNA polymerase II"/>
    <property type="evidence" value="ECO:0007669"/>
    <property type="project" value="TreeGrafter"/>
</dbReference>
<dbReference type="Proteomes" id="UP000184073">
    <property type="component" value="Unassembled WGS sequence"/>
</dbReference>
<sequence>MPRRVTKTKTFAGCWTCRRRKVKCDSRRPLCRRCGDSCEGYAVALHWIGGEDERPCEVKRKAMLIYDPRLPVHADLEEVDRMLDELEAIVNLVGEGAVGAFSAFAYDCVLGDGRRNDSPRILEESLDDMQLELVGGQVMCLPSELSVHVEPAMTELMHNYIHVVADLLQPTHHSQNPYRSLYVPKAMDAAAALLLVGVSGTPSHVGTALLHALLAVSAFHMHRHCPSESRYNQGRLHRLKAIESLQLSITEGNIDFHTTMSAMLSMVSIDLMEGSMSDFWIHLDGCEKLLSVVKQNRSPGTDQLLTICSFMGTLSRSTDPYLPPKPWKGDPVTIEGLLAKSPFFPDNHSLEFTYGITATLASYMDLTICLSQHLCYYTTNYIPIPDSLERAISTTHNALTSWSITDEPLSSVPPDDTETLSLLRCHILAFHAALVIHFYTLTNWDPAVRTGADYNHICVTNLLAAETLKSSVSTRSGWNAMAPIVWPGFIAACEAAVDQRPLWRTWWVNVQRYCIGSISILWDVVQEVWDSDGYDGMPGPRWMAVLRRSGRRVMSGG</sequence>
<dbReference type="RefSeq" id="XP_040661624.1">
    <property type="nucleotide sequence ID" value="XM_040805801.1"/>
</dbReference>
<protein>
    <recommendedName>
        <fullName evidence="6">Zn(2)-C6 fungal-type domain-containing protein</fullName>
    </recommendedName>
</protein>
<dbReference type="GO" id="GO:0008270">
    <property type="term" value="F:zinc ion binding"/>
    <property type="evidence" value="ECO:0007669"/>
    <property type="project" value="InterPro"/>
</dbReference>
<dbReference type="Pfam" id="PF00172">
    <property type="entry name" value="Zn_clus"/>
    <property type="match status" value="1"/>
</dbReference>
<dbReference type="Pfam" id="PF11951">
    <property type="entry name" value="Fungal_trans_2"/>
    <property type="match status" value="1"/>
</dbReference>
<dbReference type="GeneID" id="63721312"/>
<evidence type="ECO:0000313" key="8">
    <source>
        <dbReference type="Proteomes" id="UP000184073"/>
    </source>
</evidence>
<keyword evidence="3" id="KW-0238">DNA-binding</keyword>
<keyword evidence="8" id="KW-1185">Reference proteome</keyword>